<gene>
    <name evidence="3" type="ORF">OZSIB_0521</name>
</gene>
<feature type="compositionally biased region" description="Low complexity" evidence="1">
    <location>
        <begin position="38"/>
        <end position="53"/>
    </location>
</feature>
<evidence type="ECO:0000256" key="2">
    <source>
        <dbReference type="SAM" id="SignalP"/>
    </source>
</evidence>
<feature type="signal peptide" evidence="2">
    <location>
        <begin position="1"/>
        <end position="22"/>
    </location>
</feature>
<proteinExistence type="predicted"/>
<keyword evidence="2" id="KW-0732">Signal</keyword>
<sequence length="370" mass="39615">MSPRVILLTLLFASLWTAAAGATDPATAARPLPPLTEGPGTAIPAPPRATTAGRLRHPDVPTAYSPAALLPAPPPVDFDRQIVTVWGLAGQPWSTEAVSFEDERARAWMHALHQAYEALLEIPLMEGITVRQALQMNAGLKERLGMVLLSARRTFYEPDQTGLVRCRLEVPFSGPVSLRSALYLAALRPQPQEPLALLASWSVLATATPLPDLASGPAVTRLVLDLRRTGFEPSLFPRFFSEHGHLLFQEAQIPGPERFSRPAIRFTQDIAVATAGKPAGEIAYLDARVAPLAHRDVTIAAAEESLFLAFCRRLAAEPLGGHEILIVHGNRRFEGGRLPRSAAPTGEKAAGTGQPAGGGRPAGGGTRPRR</sequence>
<feature type="region of interest" description="Disordered" evidence="1">
    <location>
        <begin position="27"/>
        <end position="57"/>
    </location>
</feature>
<feature type="region of interest" description="Disordered" evidence="1">
    <location>
        <begin position="336"/>
        <end position="370"/>
    </location>
</feature>
<evidence type="ECO:0000313" key="3">
    <source>
        <dbReference type="EMBL" id="RCK78970.1"/>
    </source>
</evidence>
<comment type="caution">
    <text evidence="3">The sequence shown here is derived from an EMBL/GenBank/DDBJ whole genome shotgun (WGS) entry which is preliminary data.</text>
</comment>
<name>A0A367ZLQ8_9BACT</name>
<organism evidence="3 4">
    <name type="scientific">Candidatus Ozemobacter sibiricus</name>
    <dbReference type="NCBI Taxonomy" id="2268124"/>
    <lineage>
        <taxon>Bacteria</taxon>
        <taxon>Candidatus Ozemobacteria</taxon>
        <taxon>Candidatus Ozemobacterales</taxon>
        <taxon>Candidatus Ozemobacteraceae</taxon>
        <taxon>Candidatus Ozemobacter</taxon>
    </lineage>
</organism>
<dbReference type="EMBL" id="QOQW01000017">
    <property type="protein sequence ID" value="RCK78970.1"/>
    <property type="molecule type" value="Genomic_DNA"/>
</dbReference>
<dbReference type="Proteomes" id="UP000252355">
    <property type="component" value="Unassembled WGS sequence"/>
</dbReference>
<reference evidence="3 4" key="1">
    <citation type="submission" date="2018-05" db="EMBL/GenBank/DDBJ databases">
        <title>A metagenomic window into the 2 km-deep terrestrial subsurface aquifer revealed taxonomically and functionally diverse microbial community comprising novel uncultured bacterial lineages.</title>
        <authorList>
            <person name="Kadnikov V.V."/>
            <person name="Mardanov A.V."/>
            <person name="Beletsky A.V."/>
            <person name="Banks D."/>
            <person name="Pimenov N.V."/>
            <person name="Frank Y.A."/>
            <person name="Karnachuk O.V."/>
            <person name="Ravin N.V."/>
        </authorList>
    </citation>
    <scope>NUCLEOTIDE SEQUENCE [LARGE SCALE GENOMIC DNA]</scope>
    <source>
        <strain evidence="3">BY5</strain>
    </source>
</reference>
<feature type="chain" id="PRO_5016969401" evidence="2">
    <location>
        <begin position="23"/>
        <end position="370"/>
    </location>
</feature>
<protein>
    <submittedName>
        <fullName evidence="3">Uncharacterized protein</fullName>
    </submittedName>
</protein>
<accession>A0A367ZLQ8</accession>
<feature type="compositionally biased region" description="Gly residues" evidence="1">
    <location>
        <begin position="354"/>
        <end position="370"/>
    </location>
</feature>
<dbReference type="AlphaFoldDB" id="A0A367ZLQ8"/>
<evidence type="ECO:0000256" key="1">
    <source>
        <dbReference type="SAM" id="MobiDB-lite"/>
    </source>
</evidence>
<evidence type="ECO:0000313" key="4">
    <source>
        <dbReference type="Proteomes" id="UP000252355"/>
    </source>
</evidence>